<accession>A0A1I0XSM5</accession>
<keyword evidence="2" id="KW-1185">Reference proteome</keyword>
<dbReference type="EMBL" id="FOJT01000003">
    <property type="protein sequence ID" value="SFB04139.1"/>
    <property type="molecule type" value="Genomic_DNA"/>
</dbReference>
<evidence type="ECO:0000313" key="2">
    <source>
        <dbReference type="Proteomes" id="UP000199604"/>
    </source>
</evidence>
<dbReference type="Gene3D" id="2.60.40.3140">
    <property type="match status" value="1"/>
</dbReference>
<dbReference type="STRING" id="498292.SAMN05660845_1477"/>
<proteinExistence type="predicted"/>
<dbReference type="Proteomes" id="UP000199604">
    <property type="component" value="Unassembled WGS sequence"/>
</dbReference>
<dbReference type="OrthoDB" id="98874at2"/>
<dbReference type="RefSeq" id="WP_091475522.1">
    <property type="nucleotide sequence ID" value="NZ_FOJT01000003.1"/>
</dbReference>
<evidence type="ECO:0000313" key="1">
    <source>
        <dbReference type="EMBL" id="SFB04139.1"/>
    </source>
</evidence>
<sequence>MSIKKAFILGLLITFSNSYCQKFELGKVTIEELNEKKHSKDTSAVAAFLFKKAKTFFDYDVKNGFVARTEFSIRLKIYKKEGLKWANFEMPYYVGYENLDDDIISISKAFTYNVENGKVIKEEVSSEGKFKERINEFWQTKIITFPNVKVGSVIELKYVLKSQNLSELPVFQFQYKIPVNYAQYVTEIPGFYIYKGIKTGYVDITMDDKIEYKSQTFNEHYTTKTLHYQQIKTTYGVVNVPALIEEDYVSNINDYYGKIENELQVIQFPNQKPKQMATTWEDVAKSIYLEKEFGKELEKVDYFINDVKPLVLNLNSDNEKMLKIFEFIKSRMVWNGKYGYYTNKGVEVAYLEKTGNVAEINLMLVSILRMAGIDSNPVLISTRENGVALFPNRSKLNYVIASVTIDGKQLLLDATEKWSSINILPIRDLNQTGRLIKKDGLSSEVDLMPKMISNNFVNLIASISPDGEVNGNIREQYFHYCGSSFRNKYSNLSEESYLEKLENTHKGIQIKDYKIENKYDLDKQVIEIYSFKDNNSVEIIGDKMYFSPLLMFEKNENLFKQENRKYPVDFIFPKHDKYTIIINIPEGYVVESLPTESILNTEEKFIDFKFLVSKNVKQITVVMSLKTEVSIVSAENYTILKDFFRLYLSKQTEKIVLKKV</sequence>
<reference evidence="2" key="1">
    <citation type="submission" date="2016-10" db="EMBL/GenBank/DDBJ databases">
        <authorList>
            <person name="Varghese N."/>
            <person name="Submissions S."/>
        </authorList>
    </citation>
    <scope>NUCLEOTIDE SEQUENCE [LARGE SCALE GENOMIC DNA]</scope>
    <source>
        <strain evidence="2">DSM 21789</strain>
    </source>
</reference>
<organism evidence="1 2">
    <name type="scientific">Flavobacterium swingsii</name>
    <dbReference type="NCBI Taxonomy" id="498292"/>
    <lineage>
        <taxon>Bacteria</taxon>
        <taxon>Pseudomonadati</taxon>
        <taxon>Bacteroidota</taxon>
        <taxon>Flavobacteriia</taxon>
        <taxon>Flavobacteriales</taxon>
        <taxon>Flavobacteriaceae</taxon>
        <taxon>Flavobacterium</taxon>
    </lineage>
</organism>
<gene>
    <name evidence="1" type="ORF">SAMN05660845_1477</name>
</gene>
<dbReference type="AlphaFoldDB" id="A0A1I0XSM5"/>
<dbReference type="Gene3D" id="2.60.120.1130">
    <property type="match status" value="1"/>
</dbReference>
<protein>
    <submittedName>
        <fullName evidence="1">Uncharacterized protein</fullName>
    </submittedName>
</protein>
<dbReference type="Gene3D" id="3.10.620.30">
    <property type="match status" value="1"/>
</dbReference>
<name>A0A1I0XSM5_9FLAO</name>